<accession>A0ACC3MML1</accession>
<dbReference type="Proteomes" id="UP001281147">
    <property type="component" value="Unassembled WGS sequence"/>
</dbReference>
<organism evidence="1 2">
    <name type="scientific">Vermiconidia calcicola</name>
    <dbReference type="NCBI Taxonomy" id="1690605"/>
    <lineage>
        <taxon>Eukaryota</taxon>
        <taxon>Fungi</taxon>
        <taxon>Dikarya</taxon>
        <taxon>Ascomycota</taxon>
        <taxon>Pezizomycotina</taxon>
        <taxon>Dothideomycetes</taxon>
        <taxon>Dothideomycetidae</taxon>
        <taxon>Mycosphaerellales</taxon>
        <taxon>Extremaceae</taxon>
        <taxon>Vermiconidia</taxon>
    </lineage>
</organism>
<sequence>MADIKRPNGNDDLYREETHESALNRVKSAGLLTISLELFERLYLNPQTQVKGDLRKIVGNPTPLGLVGFVVGLMPFACNLMGWQHSNIGPNTGAANIGDYWFIGGPLLLIAGLLEFVLGNTFTFVVFVSYAGIFFCLAASFQPFYNAAGAYSESGLNNAEGALTPEFNGSFGFFLIACAILNVLFTICATRINVVFVVIFVGATMGFVLAASSRWCLANGNVGAAGQLVVVSLLMLTNIQSFTDLQRGVGASWFAISILGWYLLAIQLFTTMGIPAPFPVGDLSGTWAKKTKDAGHEA</sequence>
<evidence type="ECO:0000313" key="2">
    <source>
        <dbReference type="Proteomes" id="UP001281147"/>
    </source>
</evidence>
<gene>
    <name evidence="1" type="ORF">LTR37_017020</name>
</gene>
<keyword evidence="2" id="KW-1185">Reference proteome</keyword>
<dbReference type="EMBL" id="JAUTXU010000213">
    <property type="protein sequence ID" value="KAK3698195.1"/>
    <property type="molecule type" value="Genomic_DNA"/>
</dbReference>
<comment type="caution">
    <text evidence="1">The sequence shown here is derived from an EMBL/GenBank/DDBJ whole genome shotgun (WGS) entry which is preliminary data.</text>
</comment>
<evidence type="ECO:0000313" key="1">
    <source>
        <dbReference type="EMBL" id="KAK3698195.1"/>
    </source>
</evidence>
<protein>
    <submittedName>
        <fullName evidence="1">Uncharacterized protein</fullName>
    </submittedName>
</protein>
<name>A0ACC3MML1_9PEZI</name>
<proteinExistence type="predicted"/>
<reference evidence="1" key="1">
    <citation type="submission" date="2023-07" db="EMBL/GenBank/DDBJ databases">
        <title>Black Yeasts Isolated from many extreme environments.</title>
        <authorList>
            <person name="Coleine C."/>
            <person name="Stajich J.E."/>
            <person name="Selbmann L."/>
        </authorList>
    </citation>
    <scope>NUCLEOTIDE SEQUENCE</scope>
    <source>
        <strain evidence="1">CCFEE 5714</strain>
    </source>
</reference>